<protein>
    <submittedName>
        <fullName evidence="3">Phosphotransferase</fullName>
    </submittedName>
</protein>
<keyword evidence="4" id="KW-1185">Reference proteome</keyword>
<dbReference type="RefSeq" id="WP_164535312.1">
    <property type="nucleotide sequence ID" value="NZ_JAALFG010000004.1"/>
</dbReference>
<dbReference type="PANTHER" id="PTHR21064">
    <property type="entry name" value="AMINOGLYCOSIDE PHOSPHOTRANSFERASE DOMAIN-CONTAINING PROTEIN-RELATED"/>
    <property type="match status" value="1"/>
</dbReference>
<accession>A0A6M1SVF5</accession>
<dbReference type="InterPro" id="IPR050249">
    <property type="entry name" value="Pseudomonas-type_ThrB"/>
</dbReference>
<keyword evidence="3" id="KW-0808">Transferase</keyword>
<dbReference type="Proteomes" id="UP000474802">
    <property type="component" value="Unassembled WGS sequence"/>
</dbReference>
<dbReference type="AlphaFoldDB" id="A0A6M1SVF5"/>
<reference evidence="3 4" key="2">
    <citation type="submission" date="2020-03" db="EMBL/GenBank/DDBJ databases">
        <title>Devosia chinhatensis sp. nov., isolated from a hexachlorocyclohexane (HCH) dump site in India.</title>
        <authorList>
            <person name="Kumar M."/>
            <person name="Lal R."/>
        </authorList>
    </citation>
    <scope>NUCLEOTIDE SEQUENCE [LARGE SCALE GENOMIC DNA]</scope>
    <source>
        <strain evidence="3 4">H239</strain>
    </source>
</reference>
<dbReference type="GO" id="GO:0009088">
    <property type="term" value="P:threonine biosynthetic process"/>
    <property type="evidence" value="ECO:0007669"/>
    <property type="project" value="TreeGrafter"/>
</dbReference>
<evidence type="ECO:0000313" key="4">
    <source>
        <dbReference type="Proteomes" id="UP000474802"/>
    </source>
</evidence>
<evidence type="ECO:0000259" key="2">
    <source>
        <dbReference type="Pfam" id="PF01636"/>
    </source>
</evidence>
<dbReference type="InterPro" id="IPR011009">
    <property type="entry name" value="Kinase-like_dom_sf"/>
</dbReference>
<dbReference type="PANTHER" id="PTHR21064:SF6">
    <property type="entry name" value="AMINOGLYCOSIDE PHOSPHOTRANSFERASE DOMAIN-CONTAINING PROTEIN"/>
    <property type="match status" value="1"/>
</dbReference>
<reference evidence="3 4" key="1">
    <citation type="submission" date="2020-02" db="EMBL/GenBank/DDBJ databases">
        <authorList>
            <person name="Khan S.A."/>
            <person name="Jeon C.O."/>
            <person name="Chun B.H."/>
        </authorList>
    </citation>
    <scope>NUCLEOTIDE SEQUENCE [LARGE SCALE GENOMIC DNA]</scope>
    <source>
        <strain evidence="3 4">H239</strain>
    </source>
</reference>
<dbReference type="EMBL" id="JAALFG010000004">
    <property type="protein sequence ID" value="NGP19065.1"/>
    <property type="molecule type" value="Genomic_DNA"/>
</dbReference>
<name>A0A6M1SVF5_9HYPH</name>
<dbReference type="InterPro" id="IPR002575">
    <property type="entry name" value="Aminoglycoside_PTrfase"/>
</dbReference>
<evidence type="ECO:0000313" key="3">
    <source>
        <dbReference type="EMBL" id="NGP19065.1"/>
    </source>
</evidence>
<organism evidence="3 4">
    <name type="scientific">Devosia aurantiaca</name>
    <dbReference type="NCBI Taxonomy" id="2714858"/>
    <lineage>
        <taxon>Bacteria</taxon>
        <taxon>Pseudomonadati</taxon>
        <taxon>Pseudomonadota</taxon>
        <taxon>Alphaproteobacteria</taxon>
        <taxon>Hyphomicrobiales</taxon>
        <taxon>Devosiaceae</taxon>
        <taxon>Devosia</taxon>
    </lineage>
</organism>
<comment type="caution">
    <text evidence="3">The sequence shown here is derived from an EMBL/GenBank/DDBJ whole genome shotgun (WGS) entry which is preliminary data.</text>
</comment>
<sequence length="316" mass="35282">MPLDPQDLREATKLWPQLAGAAGRLINYSENHTFLFDGYTLRVHRPDYQSPETIESELAWLAALRRDTDLPVAEPVPGSNGKLLQHFAMPDGERRYAVLFRYLPGSEPTMDSDLTGLFAKLGSYAATLHQHAITWTQPTEFNRQAWNTASILDADGLWGDWRVAPGVDDTNRPLIEAASELLRADLAAYGTEPDRYGLIHADMRLGNLLVDGDKVSLIDFDDSGFCWFTYDFAASISFYETHPSVPELRAAWLQAYQQVRPLSPADIASLDAMILLRRLALLAWIGTHAETKLAQHHMPGFAQGTAELAARYLDRG</sequence>
<evidence type="ECO:0000256" key="1">
    <source>
        <dbReference type="ARBA" id="ARBA00038240"/>
    </source>
</evidence>
<gene>
    <name evidence="3" type="ORF">G5575_16710</name>
</gene>
<dbReference type="GO" id="GO:0004413">
    <property type="term" value="F:homoserine kinase activity"/>
    <property type="evidence" value="ECO:0007669"/>
    <property type="project" value="TreeGrafter"/>
</dbReference>
<proteinExistence type="inferred from homology"/>
<dbReference type="Pfam" id="PF01636">
    <property type="entry name" value="APH"/>
    <property type="match status" value="1"/>
</dbReference>
<feature type="domain" description="Aminoglycoside phosphotransferase" evidence="2">
    <location>
        <begin position="30"/>
        <end position="259"/>
    </location>
</feature>
<comment type="similarity">
    <text evidence="1">Belongs to the pseudomonas-type ThrB family.</text>
</comment>
<dbReference type="Gene3D" id="3.90.1200.10">
    <property type="match status" value="1"/>
</dbReference>
<dbReference type="SUPFAM" id="SSF56112">
    <property type="entry name" value="Protein kinase-like (PK-like)"/>
    <property type="match status" value="1"/>
</dbReference>